<protein>
    <submittedName>
        <fullName evidence="2">Lectin</fullName>
    </submittedName>
</protein>
<dbReference type="PROSITE" id="PS51257">
    <property type="entry name" value="PROKAR_LIPOPROTEIN"/>
    <property type="match status" value="1"/>
</dbReference>
<keyword evidence="1" id="KW-0732">Signal</keyword>
<accession>A0A502CEQ8</accession>
<reference evidence="2 3" key="1">
    <citation type="journal article" date="2019" name="Environ. Microbiol.">
        <title>Species interactions and distinct microbial communities in high Arctic permafrost affected cryosols are associated with the CH4 and CO2 gas fluxes.</title>
        <authorList>
            <person name="Altshuler I."/>
            <person name="Hamel J."/>
            <person name="Turney S."/>
            <person name="Magnuson E."/>
            <person name="Levesque R."/>
            <person name="Greer C."/>
            <person name="Whyte L.G."/>
        </authorList>
    </citation>
    <scope>NUCLEOTIDE SEQUENCE [LARGE SCALE GENOMIC DNA]</scope>
    <source>
        <strain evidence="2 3">S13Y</strain>
    </source>
</reference>
<keyword evidence="3" id="KW-1185">Reference proteome</keyword>
<comment type="caution">
    <text evidence="2">The sequence shown here is derived from an EMBL/GenBank/DDBJ whole genome shotgun (WGS) entry which is preliminary data.</text>
</comment>
<evidence type="ECO:0000313" key="3">
    <source>
        <dbReference type="Proteomes" id="UP000319486"/>
    </source>
</evidence>
<feature type="signal peptide" evidence="1">
    <location>
        <begin position="1"/>
        <end position="23"/>
    </location>
</feature>
<dbReference type="EMBL" id="RCZO01000001">
    <property type="protein sequence ID" value="TPG11114.1"/>
    <property type="molecule type" value="Genomic_DNA"/>
</dbReference>
<dbReference type="Proteomes" id="UP000319486">
    <property type="component" value="Unassembled WGS sequence"/>
</dbReference>
<dbReference type="RefSeq" id="WP_140648324.1">
    <property type="nucleotide sequence ID" value="NZ_RCZO01000001.1"/>
</dbReference>
<feature type="chain" id="PRO_5021505785" evidence="1">
    <location>
        <begin position="24"/>
        <end position="198"/>
    </location>
</feature>
<gene>
    <name evidence="2" type="ORF">EAH88_00730</name>
</gene>
<name>A0A502CEQ8_9GAMM</name>
<organism evidence="2 3">
    <name type="scientific">Rhodanobacter glycinis</name>
    <dbReference type="NCBI Taxonomy" id="582702"/>
    <lineage>
        <taxon>Bacteria</taxon>
        <taxon>Pseudomonadati</taxon>
        <taxon>Pseudomonadota</taxon>
        <taxon>Gammaproteobacteria</taxon>
        <taxon>Lysobacterales</taxon>
        <taxon>Rhodanobacteraceae</taxon>
        <taxon>Rhodanobacter</taxon>
    </lineage>
</organism>
<evidence type="ECO:0000313" key="2">
    <source>
        <dbReference type="EMBL" id="TPG11114.1"/>
    </source>
</evidence>
<dbReference type="AlphaFoldDB" id="A0A502CEQ8"/>
<sequence>MMRVGLALACATVLAACSSPDHPAAPTAAPAAMASSAVASAVPAAPVQPAALARYDGYGDMHFGMDEATFDRAWAGELKVTTPAAGSSCISKRPQWVKAPTDFAFMFEGGHFVRYDVGTAKEIAPGGGKVGMSEAQIGSLYGDRVVEQPHKYVAGAKNLRIAAAQGNAVLLFETDATGKVTRWRVGVPPQVDYVEGCG</sequence>
<proteinExistence type="predicted"/>
<evidence type="ECO:0000256" key="1">
    <source>
        <dbReference type="SAM" id="SignalP"/>
    </source>
</evidence>